<accession>A0ABU5F7Q4</accession>
<keyword evidence="5" id="KW-1185">Reference proteome</keyword>
<dbReference type="InterPro" id="IPR010994">
    <property type="entry name" value="RuvA_2-like"/>
</dbReference>
<dbReference type="InterPro" id="IPR003583">
    <property type="entry name" value="Hlx-hairpin-Hlx_DNA-bd_motif"/>
</dbReference>
<evidence type="ECO:0000256" key="2">
    <source>
        <dbReference type="SAM" id="Phobius"/>
    </source>
</evidence>
<feature type="domain" description="Helix-hairpin-helix DNA-binding motif class 1" evidence="3">
    <location>
        <begin position="207"/>
        <end position="226"/>
    </location>
</feature>
<dbReference type="PANTHER" id="PTHR21180">
    <property type="entry name" value="ENDONUCLEASE/EXONUCLEASE/PHOSPHATASE FAMILY DOMAIN-CONTAINING PROTEIN 1"/>
    <property type="match status" value="1"/>
</dbReference>
<feature type="compositionally biased region" description="Low complexity" evidence="1">
    <location>
        <begin position="131"/>
        <end position="144"/>
    </location>
</feature>
<evidence type="ECO:0000313" key="5">
    <source>
        <dbReference type="Proteomes" id="UP001272242"/>
    </source>
</evidence>
<feature type="compositionally biased region" description="Pro residues" evidence="1">
    <location>
        <begin position="145"/>
        <end position="154"/>
    </location>
</feature>
<keyword evidence="2" id="KW-1133">Transmembrane helix</keyword>
<dbReference type="Proteomes" id="UP001272242">
    <property type="component" value="Unassembled WGS sequence"/>
</dbReference>
<reference evidence="5" key="1">
    <citation type="journal article" date="2023" name="Mar. Drugs">
        <title>Gemmata algarum, a Novel Planctomycete Isolated from an Algal Mat, Displays Antimicrobial Activity.</title>
        <authorList>
            <person name="Kumar G."/>
            <person name="Kallscheuer N."/>
            <person name="Kashif M."/>
            <person name="Ahamad S."/>
            <person name="Jagadeeshwari U."/>
            <person name="Pannikurungottu S."/>
            <person name="Haufschild T."/>
            <person name="Kabuu M."/>
            <person name="Sasikala C."/>
            <person name="Jogler C."/>
            <person name="Ramana C."/>
        </authorList>
    </citation>
    <scope>NUCLEOTIDE SEQUENCE [LARGE SCALE GENOMIC DNA]</scope>
    <source>
        <strain evidence="5">JC673</strain>
    </source>
</reference>
<dbReference type="InterPro" id="IPR004509">
    <property type="entry name" value="Competence_ComEA_HhH"/>
</dbReference>
<dbReference type="EMBL" id="JAXBLV010000244">
    <property type="protein sequence ID" value="MDY3563635.1"/>
    <property type="molecule type" value="Genomic_DNA"/>
</dbReference>
<dbReference type="PANTHER" id="PTHR21180:SF32">
    <property type="entry name" value="ENDONUCLEASE_EXONUCLEASE_PHOSPHATASE FAMILY DOMAIN-CONTAINING PROTEIN 1"/>
    <property type="match status" value="1"/>
</dbReference>
<comment type="caution">
    <text evidence="4">The sequence shown here is derived from an EMBL/GenBank/DDBJ whole genome shotgun (WGS) entry which is preliminary data.</text>
</comment>
<sequence>MSTPAPTSPTADAPGTSGSAQAVLGIFLAVLLGLLAYRGYGSHLGARPTEPAAAAPVDLNAAGEAELVQVPGVGPKMAQAIVLHRQTHGPFRSVEELRNVRGVGAQTLEKVRHRFHTETIATDPPAPPETPATITRTSFSSPLTSDPPPLPPRPVASTGAKKLQPGDPPIDVNTASPDELQRLPGVGPVMAQAIVSARATRPFESVSDLDRVKGIGAKTLDKLRPFVTVR</sequence>
<feature type="domain" description="Helix-hairpin-helix DNA-binding motif class 1" evidence="3">
    <location>
        <begin position="65"/>
        <end position="84"/>
    </location>
</feature>
<proteinExistence type="predicted"/>
<feature type="domain" description="Helix-hairpin-helix DNA-binding motif class 1" evidence="3">
    <location>
        <begin position="178"/>
        <end position="197"/>
    </location>
</feature>
<dbReference type="SUPFAM" id="SSF47781">
    <property type="entry name" value="RuvA domain 2-like"/>
    <property type="match status" value="2"/>
</dbReference>
<keyword evidence="2" id="KW-0812">Transmembrane</keyword>
<dbReference type="RefSeq" id="WP_320689799.1">
    <property type="nucleotide sequence ID" value="NZ_JAXBLV010000244.1"/>
</dbReference>
<evidence type="ECO:0000256" key="1">
    <source>
        <dbReference type="SAM" id="MobiDB-lite"/>
    </source>
</evidence>
<organism evidence="4 5">
    <name type="scientific">Gemmata algarum</name>
    <dbReference type="NCBI Taxonomy" id="2975278"/>
    <lineage>
        <taxon>Bacteria</taxon>
        <taxon>Pseudomonadati</taxon>
        <taxon>Planctomycetota</taxon>
        <taxon>Planctomycetia</taxon>
        <taxon>Gemmatales</taxon>
        <taxon>Gemmataceae</taxon>
        <taxon>Gemmata</taxon>
    </lineage>
</organism>
<gene>
    <name evidence="4" type="ORF">R5W23_005251</name>
</gene>
<dbReference type="Gene3D" id="1.10.150.320">
    <property type="entry name" value="Photosystem II 12 kDa extrinsic protein"/>
    <property type="match status" value="2"/>
</dbReference>
<dbReference type="NCBIfam" id="TIGR00426">
    <property type="entry name" value="competence protein ComEA helix-hairpin-helix repeat region"/>
    <property type="match status" value="1"/>
</dbReference>
<name>A0ABU5F7Q4_9BACT</name>
<feature type="region of interest" description="Disordered" evidence="1">
    <location>
        <begin position="120"/>
        <end position="178"/>
    </location>
</feature>
<dbReference type="InterPro" id="IPR051675">
    <property type="entry name" value="Endo/Exo/Phosphatase_dom_1"/>
</dbReference>
<dbReference type="SMART" id="SM00278">
    <property type="entry name" value="HhH1"/>
    <property type="match status" value="4"/>
</dbReference>
<feature type="transmembrane region" description="Helical" evidence="2">
    <location>
        <begin position="20"/>
        <end position="37"/>
    </location>
</feature>
<keyword evidence="2" id="KW-0472">Membrane</keyword>
<protein>
    <submittedName>
        <fullName evidence="4">Helix-hairpin-helix domain-containing protein</fullName>
    </submittedName>
</protein>
<feature type="domain" description="Helix-hairpin-helix DNA-binding motif class 1" evidence="3">
    <location>
        <begin position="95"/>
        <end position="114"/>
    </location>
</feature>
<evidence type="ECO:0000313" key="4">
    <source>
        <dbReference type="EMBL" id="MDY3563635.1"/>
    </source>
</evidence>
<evidence type="ECO:0000259" key="3">
    <source>
        <dbReference type="SMART" id="SM00278"/>
    </source>
</evidence>
<dbReference type="Pfam" id="PF12836">
    <property type="entry name" value="HHH_3"/>
    <property type="match status" value="2"/>
</dbReference>